<dbReference type="RefSeq" id="WP_055607689.1">
    <property type="nucleotide sequence ID" value="NZ_CP023697.1"/>
</dbReference>
<evidence type="ECO:0000313" key="2">
    <source>
        <dbReference type="Proteomes" id="UP000326041"/>
    </source>
</evidence>
<dbReference type="Gene3D" id="2.30.320.10">
    <property type="entry name" value="YwqG-like"/>
    <property type="match status" value="1"/>
</dbReference>
<sequence length="83" mass="8633">MTAPEAFRTTACELGVSDDSVTRILQYLHPAYSLSPADADEGTAGWLGGLPDLPSDVTWDGSGVFVASIDLAAFPGPPLAWPV</sequence>
<name>A0ABX6AYD1_9ACTN</name>
<evidence type="ECO:0000313" key="1">
    <source>
        <dbReference type="EMBL" id="QEV06984.1"/>
    </source>
</evidence>
<organism evidence="1 2">
    <name type="scientific">Streptomyces prasinus</name>
    <dbReference type="NCBI Taxonomy" id="67345"/>
    <lineage>
        <taxon>Bacteria</taxon>
        <taxon>Bacillati</taxon>
        <taxon>Actinomycetota</taxon>
        <taxon>Actinomycetes</taxon>
        <taxon>Kitasatosporales</taxon>
        <taxon>Streptomycetaceae</taxon>
        <taxon>Streptomyces</taxon>
    </lineage>
</organism>
<protein>
    <submittedName>
        <fullName evidence="1">Uncharacterized protein</fullName>
    </submittedName>
</protein>
<dbReference type="GeneID" id="95536087"/>
<dbReference type="Proteomes" id="UP000326041">
    <property type="component" value="Chromosome"/>
</dbReference>
<dbReference type="EMBL" id="CP023697">
    <property type="protein sequence ID" value="QEV06984.1"/>
    <property type="molecule type" value="Genomic_DNA"/>
</dbReference>
<proteinExistence type="predicted"/>
<accession>A0ABX6AYD1</accession>
<keyword evidence="2" id="KW-1185">Reference proteome</keyword>
<reference evidence="1 2" key="1">
    <citation type="submission" date="2017-09" db="EMBL/GenBank/DDBJ databases">
        <authorList>
            <person name="Lee N."/>
            <person name="Cho B.-K."/>
        </authorList>
    </citation>
    <scope>NUCLEOTIDE SEQUENCE [LARGE SCALE GENOMIC DNA]</scope>
    <source>
        <strain evidence="1 2">ATCC 13879</strain>
    </source>
</reference>
<gene>
    <name evidence="1" type="ORF">CP972_16240</name>
</gene>